<comment type="caution">
    <text evidence="1">The sequence shown here is derived from an EMBL/GenBank/DDBJ whole genome shotgun (WGS) entry which is preliminary data.</text>
</comment>
<organism evidence="1">
    <name type="scientific">Candidatus Berkiella aquae</name>
    <dbReference type="NCBI Taxonomy" id="295108"/>
    <lineage>
        <taxon>Bacteria</taxon>
        <taxon>Pseudomonadati</taxon>
        <taxon>Pseudomonadota</taxon>
        <taxon>Gammaproteobacteria</taxon>
        <taxon>Candidatus Berkiellales</taxon>
        <taxon>Candidatus Berkiellaceae</taxon>
        <taxon>Candidatus Berkiella</taxon>
    </lineage>
</organism>
<gene>
    <name evidence="2" type="primary">traE</name>
    <name evidence="2" type="ORF">HT99x_015400</name>
    <name evidence="1" type="ORF">HT99x_02656</name>
</gene>
<dbReference type="STRING" id="295108.HT99x_02656"/>
<dbReference type="Proteomes" id="UP000051497">
    <property type="component" value="Unassembled WGS sequence"/>
</dbReference>
<dbReference type="RefSeq" id="WP_075067257.1">
    <property type="nucleotide sequence ID" value="NZ_LKAJ02000002.1"/>
</dbReference>
<proteinExistence type="predicted"/>
<dbReference type="EMBL" id="LKAJ01000014">
    <property type="protein sequence ID" value="KRG20264.1"/>
    <property type="molecule type" value="Genomic_DNA"/>
</dbReference>
<dbReference type="InterPro" id="IPR007973">
    <property type="entry name" value="Pilus_assembly_TraE"/>
</dbReference>
<keyword evidence="3" id="KW-1185">Reference proteome</keyword>
<accession>A0A0Q9YVZ9</accession>
<dbReference type="NCBIfam" id="TIGR02761">
    <property type="entry name" value="TraE_TIGR"/>
    <property type="match status" value="1"/>
</dbReference>
<sequence length="189" mass="21491">MLKASRDSKIKELLVKKNFISITLGCSLVVNVVLAIGINHLVGSERVVLLWPNSGEEIWVKPNKVSPGYLKEMSQYLLLSTLNVTPQTAPGRRDLLLNYVHPSGYGEIKSQLIEEEEILKKKNITKMFTPMGFEVDEKGLKVKVIGDLTTWVAKEKISQHKTAFTLIYQMNYGKLQLVEFKEERDEKTI</sequence>
<dbReference type="OrthoDB" id="5880202at2"/>
<reference evidence="2" key="3">
    <citation type="submission" date="2021-06" db="EMBL/GenBank/DDBJ databases">
        <title>Genomic Description and Analysis of Intracellular Bacteria, Candidatus Berkiella cookevillensis and Candidatus Berkiella aquae.</title>
        <authorList>
            <person name="Kidane D.T."/>
            <person name="Mehari Y.T."/>
            <person name="Rice F.C."/>
            <person name="Arivett B.A."/>
            <person name="Farone A.L."/>
            <person name="Berk S.G."/>
            <person name="Farone M.B."/>
        </authorList>
    </citation>
    <scope>NUCLEOTIDE SEQUENCE</scope>
    <source>
        <strain evidence="2">HT99</strain>
    </source>
</reference>
<evidence type="ECO:0000313" key="2">
    <source>
        <dbReference type="EMBL" id="MCS5712824.1"/>
    </source>
</evidence>
<name>A0A0Q9YVZ9_9GAMM</name>
<dbReference type="EMBL" id="LKAJ02000002">
    <property type="protein sequence ID" value="MCS5712824.1"/>
    <property type="molecule type" value="Genomic_DNA"/>
</dbReference>
<dbReference type="Pfam" id="PF05309">
    <property type="entry name" value="TraE"/>
    <property type="match status" value="1"/>
</dbReference>
<reference evidence="2" key="2">
    <citation type="journal article" date="2016" name="Genome Announc.">
        <title>Draft Genome Sequences of Two Novel Amoeba-Resistant Intranuclear Bacteria, 'Candidatus Berkiella cookevillensis' and 'Candidatus Berkiella aquae'.</title>
        <authorList>
            <person name="Mehari Y.T."/>
            <person name="Arivett B.A."/>
            <person name="Farone A.L."/>
            <person name="Gunderson J.H."/>
            <person name="Farone M.B."/>
        </authorList>
    </citation>
    <scope>NUCLEOTIDE SEQUENCE</scope>
    <source>
        <strain evidence="2">HT99</strain>
    </source>
</reference>
<evidence type="ECO:0000313" key="3">
    <source>
        <dbReference type="Proteomes" id="UP000051497"/>
    </source>
</evidence>
<dbReference type="AlphaFoldDB" id="A0A0Q9YVZ9"/>
<protein>
    <submittedName>
        <fullName evidence="1">TraE protein</fullName>
    </submittedName>
    <submittedName>
        <fullName evidence="2">Type IV conjugative transfer system protein TraE</fullName>
    </submittedName>
</protein>
<evidence type="ECO:0000313" key="1">
    <source>
        <dbReference type="EMBL" id="KRG20264.1"/>
    </source>
</evidence>
<reference evidence="1" key="1">
    <citation type="submission" date="2015-09" db="EMBL/GenBank/DDBJ databases">
        <title>Draft Genome Sequences of Two Novel Amoeba-resistant Intranuclear Bacteria, Candidatus Berkiella cookevillensis and Candidatus Berkiella aquae.</title>
        <authorList>
            <person name="Mehari Y.T."/>
            <person name="Arivett B.A."/>
            <person name="Farone A.L."/>
            <person name="Gunderson J.H."/>
            <person name="Farone M.B."/>
        </authorList>
    </citation>
    <scope>NUCLEOTIDE SEQUENCE [LARGE SCALE GENOMIC DNA]</scope>
    <source>
        <strain evidence="1">HT99</strain>
    </source>
</reference>